<dbReference type="InterPro" id="IPR017946">
    <property type="entry name" value="PLC-like_Pdiesterase_TIM-brl"/>
</dbReference>
<dbReference type="Proteomes" id="UP000241158">
    <property type="component" value="Unassembled WGS sequence"/>
</dbReference>
<gene>
    <name evidence="3" type="ORF">CU100_07195</name>
</gene>
<keyword evidence="4" id="KW-1185">Reference proteome</keyword>
<evidence type="ECO:0000313" key="3">
    <source>
        <dbReference type="EMBL" id="PSH60453.1"/>
    </source>
</evidence>
<dbReference type="SUPFAM" id="SSF51695">
    <property type="entry name" value="PLC-like phosphodiesterases"/>
    <property type="match status" value="1"/>
</dbReference>
<accession>A0A2P7B1V9</accession>
<protein>
    <recommendedName>
        <fullName evidence="2">GP-PDE domain-containing protein</fullName>
    </recommendedName>
</protein>
<organism evidence="3 4">
    <name type="scientific">Phyllobacterium endophyticum</name>
    <dbReference type="NCBI Taxonomy" id="1149773"/>
    <lineage>
        <taxon>Bacteria</taxon>
        <taxon>Pseudomonadati</taxon>
        <taxon>Pseudomonadota</taxon>
        <taxon>Alphaproteobacteria</taxon>
        <taxon>Hyphomicrobiales</taxon>
        <taxon>Phyllobacteriaceae</taxon>
        <taxon>Phyllobacterium</taxon>
    </lineage>
</organism>
<evidence type="ECO:0000256" key="1">
    <source>
        <dbReference type="SAM" id="MobiDB-lite"/>
    </source>
</evidence>
<sequence>MCIGHTAPADAACYDPREVIRQTKNPRNTTIMTVMHRGLWLSNDNRLPENSIGAALAADQTCIPGIELDVRLTKDRVPVLMHDATYGRLTDVFRQEPGNTGNPNKFYPDEPNPTGYNPKVVDLNWVDNDEKGNPATDKGARFLKLLDNPNSSNRSDTGNVTNYYVESVKTFYDQYLDNRMSTVVFFHIVDPAATEYVLQEIYKDQRDYNQGYGARLRAAEFTIIKFPAWSFPTPDEYRETLRKAKKAAGVDESAPDPLAYPYYGPQTLQELIDNTKNKTIGKITDPYTQSIELWIKAEDVRIGVELNVKDPAHLLQPEYERAKGKVALGSLHAVPDYPRVHPGTSPGYRIPHVKEGTKGQTIAAKDGFYIGSIGACCYELSDKLTGGDKIDRRLDVNFIVGTDKGKPTNTIITTDDEDAVAQAIAKTHGRSALWPYSPLLRTVLAFDYQMKPYHSIIRDNGKVVTATIGSTPLTWQTDSNSSSAAFSQFNGQGYLFFERAGSNYHELLFKNFNGSTMSDGEWALSPGQNLYSRGRPAIATSDGYLHYFGNNFNVLETLTLGRLGYWGQLSRGRTLGHGGLRAEVKPVQTGYKIGGSPAASAFGGSVVVLFKDFENRLLYSLYDGYQMRVPWAVKIGAKHAVAQLVRGTEFTSIPFNGRLFVFLSGFQFAEESIMCMTFNGTGWSELTWVPNTTSYGLPAVAIERSHIVLYTRSADGKNRLMHNSLSFPDGQAPSCNGEWSGNSEVPGPVLLHTAPVALQ</sequence>
<reference evidence="4" key="1">
    <citation type="submission" date="2017-11" db="EMBL/GenBank/DDBJ databases">
        <authorList>
            <person name="Kuznetsova I."/>
            <person name="Sazanova A."/>
            <person name="Chirak E."/>
            <person name="Safronova V."/>
            <person name="Willems A."/>
        </authorList>
    </citation>
    <scope>NUCLEOTIDE SEQUENCE [LARGE SCALE GENOMIC DNA]</scope>
    <source>
        <strain evidence="4">PEPV15</strain>
    </source>
</reference>
<evidence type="ECO:0000313" key="4">
    <source>
        <dbReference type="Proteomes" id="UP000241158"/>
    </source>
</evidence>
<evidence type="ECO:0000259" key="2">
    <source>
        <dbReference type="PROSITE" id="PS51704"/>
    </source>
</evidence>
<dbReference type="PANTHER" id="PTHR46320">
    <property type="entry name" value="GLYCEROPHOSPHODIESTER PHOSPHODIESTERASE 1"/>
    <property type="match status" value="1"/>
</dbReference>
<dbReference type="GO" id="GO:0006644">
    <property type="term" value="P:phospholipid metabolic process"/>
    <property type="evidence" value="ECO:0007669"/>
    <property type="project" value="TreeGrafter"/>
</dbReference>
<dbReference type="GO" id="GO:0070291">
    <property type="term" value="P:N-acylethanolamine metabolic process"/>
    <property type="evidence" value="ECO:0007669"/>
    <property type="project" value="TreeGrafter"/>
</dbReference>
<proteinExistence type="predicted"/>
<dbReference type="AlphaFoldDB" id="A0A2P7B1V9"/>
<dbReference type="GO" id="GO:0005886">
    <property type="term" value="C:plasma membrane"/>
    <property type="evidence" value="ECO:0007669"/>
    <property type="project" value="TreeGrafter"/>
</dbReference>
<dbReference type="InterPro" id="IPR030395">
    <property type="entry name" value="GP_PDE_dom"/>
</dbReference>
<name>A0A2P7B1V9_9HYPH</name>
<feature type="region of interest" description="Disordered" evidence="1">
    <location>
        <begin position="93"/>
        <end position="113"/>
    </location>
</feature>
<dbReference type="SUPFAM" id="SSF89372">
    <property type="entry name" value="Fucose-specific lectin"/>
    <property type="match status" value="1"/>
</dbReference>
<comment type="caution">
    <text evidence="3">The sequence shown here is derived from an EMBL/GenBank/DDBJ whole genome shotgun (WGS) entry which is preliminary data.</text>
</comment>
<dbReference type="PANTHER" id="PTHR46320:SF1">
    <property type="entry name" value="GLYCEROPHOSPHODIESTER PHOSPHODIESTERASE 1"/>
    <property type="match status" value="1"/>
</dbReference>
<dbReference type="Gene3D" id="3.20.20.190">
    <property type="entry name" value="Phosphatidylinositol (PI) phosphodiesterase"/>
    <property type="match status" value="1"/>
</dbReference>
<dbReference type="PROSITE" id="PS51704">
    <property type="entry name" value="GP_PDE"/>
    <property type="match status" value="1"/>
</dbReference>
<dbReference type="GO" id="GO:0006580">
    <property type="term" value="P:ethanolamine metabolic process"/>
    <property type="evidence" value="ECO:0007669"/>
    <property type="project" value="TreeGrafter"/>
</dbReference>
<dbReference type="GO" id="GO:0008889">
    <property type="term" value="F:glycerophosphodiester phosphodiesterase activity"/>
    <property type="evidence" value="ECO:0007669"/>
    <property type="project" value="TreeGrafter"/>
</dbReference>
<feature type="domain" description="GP-PDE" evidence="2">
    <location>
        <begin position="31"/>
        <end position="92"/>
    </location>
</feature>
<dbReference type="EMBL" id="PGGN01000001">
    <property type="protein sequence ID" value="PSH60453.1"/>
    <property type="molecule type" value="Genomic_DNA"/>
</dbReference>
<dbReference type="Pfam" id="PF03009">
    <property type="entry name" value="GDPD"/>
    <property type="match status" value="1"/>
</dbReference>